<protein>
    <submittedName>
        <fullName evidence="2">Com family DNA-binding transcriptional regulator</fullName>
    </submittedName>
</protein>
<dbReference type="GO" id="GO:0003677">
    <property type="term" value="F:DNA binding"/>
    <property type="evidence" value="ECO:0007669"/>
    <property type="project" value="UniProtKB-KW"/>
</dbReference>
<sequence length="134" mass="14560">MHVTVGADPRFLPVCNDQSRCRPSPRSDLDGSHRCGRPPVRSDGSVRPTPARGAPVSTLHVIEPRPGEVGFRVFRAPGTVDQGFVYIDGPGGEDLRCGHCARVLMRGVRQVLPVSDLLFQCPRCHSLNAVAQPR</sequence>
<dbReference type="InterPro" id="IPR019294">
    <property type="entry name" value="Translation_reg_Com"/>
</dbReference>
<reference evidence="2 3" key="1">
    <citation type="submission" date="2019-11" db="EMBL/GenBank/DDBJ databases">
        <authorList>
            <person name="Jiang L.-Q."/>
        </authorList>
    </citation>
    <scope>NUCLEOTIDE SEQUENCE [LARGE SCALE GENOMIC DNA]</scope>
    <source>
        <strain evidence="2 3">YIM 132087</strain>
    </source>
</reference>
<name>A0A7K1FPE8_9ACTN</name>
<evidence type="ECO:0000256" key="1">
    <source>
        <dbReference type="SAM" id="MobiDB-lite"/>
    </source>
</evidence>
<proteinExistence type="predicted"/>
<keyword evidence="2" id="KW-0238">DNA-binding</keyword>
<gene>
    <name evidence="2" type="ORF">GIS00_14210</name>
</gene>
<keyword evidence="3" id="KW-1185">Reference proteome</keyword>
<accession>A0A7K1FPE8</accession>
<comment type="caution">
    <text evidence="2">The sequence shown here is derived from an EMBL/GenBank/DDBJ whole genome shotgun (WGS) entry which is preliminary data.</text>
</comment>
<dbReference type="EMBL" id="WLYK01000005">
    <property type="protein sequence ID" value="MTD15093.1"/>
    <property type="molecule type" value="Genomic_DNA"/>
</dbReference>
<feature type="region of interest" description="Disordered" evidence="1">
    <location>
        <begin position="16"/>
        <end position="55"/>
    </location>
</feature>
<organism evidence="2 3">
    <name type="scientific">Nakamurella alba</name>
    <dbReference type="NCBI Taxonomy" id="2665158"/>
    <lineage>
        <taxon>Bacteria</taxon>
        <taxon>Bacillati</taxon>
        <taxon>Actinomycetota</taxon>
        <taxon>Actinomycetes</taxon>
        <taxon>Nakamurellales</taxon>
        <taxon>Nakamurellaceae</taxon>
        <taxon>Nakamurella</taxon>
    </lineage>
</organism>
<dbReference type="Proteomes" id="UP000460221">
    <property type="component" value="Unassembled WGS sequence"/>
</dbReference>
<evidence type="ECO:0000313" key="3">
    <source>
        <dbReference type="Proteomes" id="UP000460221"/>
    </source>
</evidence>
<dbReference type="Pfam" id="PF10122">
    <property type="entry name" value="Zn_ribbon_Com"/>
    <property type="match status" value="1"/>
</dbReference>
<evidence type="ECO:0000313" key="2">
    <source>
        <dbReference type="EMBL" id="MTD15093.1"/>
    </source>
</evidence>
<dbReference type="AlphaFoldDB" id="A0A7K1FPE8"/>